<dbReference type="KEGG" id="mff:MFFC18_32520"/>
<dbReference type="PRINTS" id="PR00207">
    <property type="entry name" value="FLAGELLIN"/>
</dbReference>
<dbReference type="PANTHER" id="PTHR42792">
    <property type="entry name" value="FLAGELLIN"/>
    <property type="match status" value="1"/>
</dbReference>
<comment type="function">
    <text evidence="3">Flagellin is the subunit protein which polymerizes to form the filaments of bacterial flagella.</text>
</comment>
<dbReference type="Pfam" id="PF00700">
    <property type="entry name" value="Flagellin_C"/>
    <property type="match status" value="1"/>
</dbReference>
<dbReference type="InterPro" id="IPR001029">
    <property type="entry name" value="Flagellin_N"/>
</dbReference>
<dbReference type="STRING" id="980251.GCA_001642875_02822"/>
<dbReference type="RefSeq" id="WP_075082155.1">
    <property type="nucleotide sequence ID" value="NZ_CP042912.1"/>
</dbReference>
<dbReference type="Gene3D" id="3.30.70.2120">
    <property type="match status" value="1"/>
</dbReference>
<evidence type="ECO:0000256" key="2">
    <source>
        <dbReference type="ARBA" id="ARBA00023143"/>
    </source>
</evidence>
<keyword evidence="3" id="KW-0964">Secreted</keyword>
<feature type="domain" description="Flagellin C-terminal" evidence="5">
    <location>
        <begin position="386"/>
        <end position="472"/>
    </location>
</feature>
<evidence type="ECO:0000256" key="1">
    <source>
        <dbReference type="ARBA" id="ARBA00005709"/>
    </source>
</evidence>
<dbReference type="Gene3D" id="6.10.10.10">
    <property type="entry name" value="Flagellar export chaperone, C-terminal domain"/>
    <property type="match status" value="1"/>
</dbReference>
<evidence type="ECO:0000259" key="4">
    <source>
        <dbReference type="Pfam" id="PF00669"/>
    </source>
</evidence>
<dbReference type="AlphaFoldDB" id="A0A5B9PAR6"/>
<keyword evidence="6" id="KW-0966">Cell projection</keyword>
<evidence type="ECO:0000313" key="7">
    <source>
        <dbReference type="Proteomes" id="UP000322214"/>
    </source>
</evidence>
<comment type="similarity">
    <text evidence="1 3">Belongs to the bacterial flagellin family.</text>
</comment>
<reference evidence="6 7" key="1">
    <citation type="submission" date="2019-08" db="EMBL/GenBank/DDBJ databases">
        <title>Deep-cultivation of Planctomycetes and their phenomic and genomic characterization uncovers novel biology.</title>
        <authorList>
            <person name="Wiegand S."/>
            <person name="Jogler M."/>
            <person name="Boedeker C."/>
            <person name="Pinto D."/>
            <person name="Vollmers J."/>
            <person name="Rivas-Marin E."/>
            <person name="Kohn T."/>
            <person name="Peeters S.H."/>
            <person name="Heuer A."/>
            <person name="Rast P."/>
            <person name="Oberbeckmann S."/>
            <person name="Bunk B."/>
            <person name="Jeske O."/>
            <person name="Meyerdierks A."/>
            <person name="Storesund J.E."/>
            <person name="Kallscheuer N."/>
            <person name="Luecker S."/>
            <person name="Lage O.M."/>
            <person name="Pohl T."/>
            <person name="Merkel B.J."/>
            <person name="Hornburger P."/>
            <person name="Mueller R.-W."/>
            <person name="Bruemmer F."/>
            <person name="Labrenz M."/>
            <person name="Spormann A.M."/>
            <person name="Op den Camp H."/>
            <person name="Overmann J."/>
            <person name="Amann R."/>
            <person name="Jetten M.S.M."/>
            <person name="Mascher T."/>
            <person name="Medema M.H."/>
            <person name="Devos D.P."/>
            <person name="Kaster A.-K."/>
            <person name="Ovreas L."/>
            <person name="Rohde M."/>
            <person name="Galperin M.Y."/>
            <person name="Jogler C."/>
        </authorList>
    </citation>
    <scope>NUCLEOTIDE SEQUENCE [LARGE SCALE GENOMIC DNA]</scope>
    <source>
        <strain evidence="6 7">FC18</strain>
    </source>
</reference>
<dbReference type="EMBL" id="CP042912">
    <property type="protein sequence ID" value="QEG23354.1"/>
    <property type="molecule type" value="Genomic_DNA"/>
</dbReference>
<dbReference type="GO" id="GO:0009288">
    <property type="term" value="C:bacterial-type flagellum"/>
    <property type="evidence" value="ECO:0007669"/>
    <property type="project" value="UniProtKB-SubCell"/>
</dbReference>
<sequence length="473" mass="47734">MSLSLASNVGALNAQHNLTRSSNSLNKSIERLSSGFKVNRGADGPAALVISEKQRAQIAGLRQAIDNTEKAVSVVQTAEGALNEISSILVKVRSLALDSANAGVNDDDAFAANQAEIDNALDTINRIANNTQFGEKNLLDGSAGVSGVADDPDVTYLKSTAQTSAGTYAVEVTTQAERANVTAGTAQSGNLAADETLTVNGVSITLNSGLDQAGVIARINEFSGETGVIAEDDPASAGQTRLYTTQFGADASISVVSDTAAAATSSGFGTTADTDDGVNVAGTIDGVAAAGSGATLTATSGASKGLAVKVGADAADAALSVDGAQGNVTVTNNSLVFQIGANQNQTASIAINSVLASGLGVGVEGNSFSSLEEINVTSAANAQDTLAIIDAAHDEISNIRGVLGAFQSNTLESIANNMRATLENTVNAESVIRDTDFAEEISKFTNSQILVQAGTSVLSNANQTSQGILSLLQ</sequence>
<dbReference type="InterPro" id="IPR042187">
    <property type="entry name" value="Flagellin_C_sub2"/>
</dbReference>
<dbReference type="SUPFAM" id="SSF64518">
    <property type="entry name" value="Phase 1 flagellin"/>
    <property type="match status" value="1"/>
</dbReference>
<name>A0A5B9PAR6_9BACT</name>
<dbReference type="OrthoDB" id="9796789at2"/>
<evidence type="ECO:0000313" key="6">
    <source>
        <dbReference type="EMBL" id="QEG23354.1"/>
    </source>
</evidence>
<keyword evidence="7" id="KW-1185">Reference proteome</keyword>
<feature type="domain" description="Flagellin N-terminal" evidence="4">
    <location>
        <begin position="7"/>
        <end position="142"/>
    </location>
</feature>
<keyword evidence="6" id="KW-0282">Flagellum</keyword>
<evidence type="ECO:0000256" key="3">
    <source>
        <dbReference type="RuleBase" id="RU362073"/>
    </source>
</evidence>
<dbReference type="GO" id="GO:0005576">
    <property type="term" value="C:extracellular region"/>
    <property type="evidence" value="ECO:0007669"/>
    <property type="project" value="UniProtKB-SubCell"/>
</dbReference>
<keyword evidence="6" id="KW-0969">Cilium</keyword>
<dbReference type="Gene3D" id="1.20.1330.10">
    <property type="entry name" value="f41 fragment of flagellin, N-terminal domain"/>
    <property type="match status" value="2"/>
</dbReference>
<dbReference type="InterPro" id="IPR046358">
    <property type="entry name" value="Flagellin_C"/>
</dbReference>
<organism evidence="6 7">
    <name type="scientific">Mariniblastus fucicola</name>
    <dbReference type="NCBI Taxonomy" id="980251"/>
    <lineage>
        <taxon>Bacteria</taxon>
        <taxon>Pseudomonadati</taxon>
        <taxon>Planctomycetota</taxon>
        <taxon>Planctomycetia</taxon>
        <taxon>Pirellulales</taxon>
        <taxon>Pirellulaceae</taxon>
        <taxon>Mariniblastus</taxon>
    </lineage>
</organism>
<dbReference type="Pfam" id="PF00669">
    <property type="entry name" value="Flagellin_N"/>
    <property type="match status" value="1"/>
</dbReference>
<dbReference type="GO" id="GO:0005198">
    <property type="term" value="F:structural molecule activity"/>
    <property type="evidence" value="ECO:0007669"/>
    <property type="project" value="UniProtKB-UniRule"/>
</dbReference>
<dbReference type="InterPro" id="IPR001492">
    <property type="entry name" value="Flagellin"/>
</dbReference>
<comment type="subcellular location">
    <subcellularLocation>
        <location evidence="3">Secreted</location>
    </subcellularLocation>
    <subcellularLocation>
        <location evidence="3">Bacterial flagellum</location>
    </subcellularLocation>
</comment>
<accession>A0A5B9PAR6</accession>
<protein>
    <recommendedName>
        <fullName evidence="3">Flagellin</fullName>
    </recommendedName>
</protein>
<gene>
    <name evidence="6" type="primary">fliC</name>
    <name evidence="6" type="ORF">MFFC18_32520</name>
</gene>
<keyword evidence="2 3" id="KW-0975">Bacterial flagellum</keyword>
<evidence type="ECO:0000259" key="5">
    <source>
        <dbReference type="Pfam" id="PF00700"/>
    </source>
</evidence>
<dbReference type="PANTHER" id="PTHR42792:SF2">
    <property type="entry name" value="FLAGELLIN"/>
    <property type="match status" value="1"/>
</dbReference>
<proteinExistence type="inferred from homology"/>
<dbReference type="Proteomes" id="UP000322214">
    <property type="component" value="Chromosome"/>
</dbReference>